<dbReference type="OrthoDB" id="9785974at2"/>
<dbReference type="CDD" id="cd08421">
    <property type="entry name" value="PBP2_LTTR_like_1"/>
    <property type="match status" value="1"/>
</dbReference>
<evidence type="ECO:0000259" key="5">
    <source>
        <dbReference type="PROSITE" id="PS50931"/>
    </source>
</evidence>
<organism evidence="6 7">
    <name type="scientific">Paraburkholderia acidiphila</name>
    <dbReference type="NCBI Taxonomy" id="2571747"/>
    <lineage>
        <taxon>Bacteria</taxon>
        <taxon>Pseudomonadati</taxon>
        <taxon>Pseudomonadota</taxon>
        <taxon>Betaproteobacteria</taxon>
        <taxon>Burkholderiales</taxon>
        <taxon>Burkholderiaceae</taxon>
        <taxon>Paraburkholderia</taxon>
    </lineage>
</organism>
<keyword evidence="3" id="KW-0238">DNA-binding</keyword>
<evidence type="ECO:0000256" key="1">
    <source>
        <dbReference type="ARBA" id="ARBA00009437"/>
    </source>
</evidence>
<dbReference type="GO" id="GO:0003677">
    <property type="term" value="F:DNA binding"/>
    <property type="evidence" value="ECO:0007669"/>
    <property type="project" value="UniProtKB-KW"/>
</dbReference>
<dbReference type="PROSITE" id="PS50931">
    <property type="entry name" value="HTH_LYSR"/>
    <property type="match status" value="1"/>
</dbReference>
<dbReference type="RefSeq" id="WP_158760419.1">
    <property type="nucleotide sequence ID" value="NZ_CP046910.1"/>
</dbReference>
<dbReference type="EMBL" id="CP046910">
    <property type="protein sequence ID" value="QGZ57475.1"/>
    <property type="molecule type" value="Genomic_DNA"/>
</dbReference>
<name>A0A7Z2G9E1_9BURK</name>
<dbReference type="GO" id="GO:0003700">
    <property type="term" value="F:DNA-binding transcription factor activity"/>
    <property type="evidence" value="ECO:0007669"/>
    <property type="project" value="InterPro"/>
</dbReference>
<evidence type="ECO:0000256" key="3">
    <source>
        <dbReference type="ARBA" id="ARBA00023125"/>
    </source>
</evidence>
<evidence type="ECO:0000313" key="7">
    <source>
        <dbReference type="Proteomes" id="UP000434209"/>
    </source>
</evidence>
<keyword evidence="7" id="KW-1185">Reference proteome</keyword>
<feature type="domain" description="HTH lysR-type" evidence="5">
    <location>
        <begin position="3"/>
        <end position="60"/>
    </location>
</feature>
<dbReference type="InterPro" id="IPR005119">
    <property type="entry name" value="LysR_subst-bd"/>
</dbReference>
<dbReference type="Pfam" id="PF00126">
    <property type="entry name" value="HTH_1"/>
    <property type="match status" value="1"/>
</dbReference>
<dbReference type="AlphaFoldDB" id="A0A7Z2G9E1"/>
<comment type="similarity">
    <text evidence="1">Belongs to the LysR transcriptional regulatory family.</text>
</comment>
<dbReference type="InterPro" id="IPR036390">
    <property type="entry name" value="WH_DNA-bd_sf"/>
</dbReference>
<evidence type="ECO:0000256" key="2">
    <source>
        <dbReference type="ARBA" id="ARBA00023015"/>
    </source>
</evidence>
<keyword evidence="2" id="KW-0805">Transcription regulation</keyword>
<protein>
    <submittedName>
        <fullName evidence="6">LysR family transcriptional regulator</fullName>
    </submittedName>
</protein>
<keyword evidence="4" id="KW-0804">Transcription</keyword>
<dbReference type="InterPro" id="IPR050950">
    <property type="entry name" value="HTH-type_LysR_regulators"/>
</dbReference>
<proteinExistence type="inferred from homology"/>
<dbReference type="InterPro" id="IPR000847">
    <property type="entry name" value="LysR_HTH_N"/>
</dbReference>
<reference evidence="6 7" key="1">
    <citation type="submission" date="2019-12" db="EMBL/GenBank/DDBJ databases">
        <title>Paraburkholderia acidiphila 7Q-K02 sp. nov and Paraburkholderia acidisoli DHF22 sp. nov., two strains isolated from forest soil.</title>
        <authorList>
            <person name="Gao Z."/>
            <person name="Qiu L."/>
        </authorList>
    </citation>
    <scope>NUCLEOTIDE SEQUENCE [LARGE SCALE GENOMIC DNA]</scope>
    <source>
        <strain evidence="6 7">7Q-K02</strain>
    </source>
</reference>
<dbReference type="PANTHER" id="PTHR30419">
    <property type="entry name" value="HTH-TYPE TRANSCRIPTIONAL REGULATOR YBHD"/>
    <property type="match status" value="1"/>
</dbReference>
<sequence>MHFDFVDLRLLTALGETANLARAANLCHMSAPAASSRLKNLEDFLGVRLLYRTSQGMIPTPAGECFIRHALLMREQVERLAGDIEQFGSGMTGHIRVWTNTTAITGALPDTLGRFLCEHAHVNVELREAPSDDIVRGVTGNLADIGIVAGNIDAGQLEMLPYQNERLVLVTRPDHSLAQREAVNFAETLDNDFVDLPASSAIHAFVHRAAAALGRALRIRIEVGSFDAACRMIAAGAGIGIVPASVAWKHARVKDIVMVALKDEWAERHLNICVRSVAELPLFTRELVAMLAADVVDSTRRV</sequence>
<gene>
    <name evidence="6" type="ORF">FAZ97_21450</name>
</gene>
<evidence type="ECO:0000313" key="6">
    <source>
        <dbReference type="EMBL" id="QGZ57475.1"/>
    </source>
</evidence>
<dbReference type="KEGG" id="pacp:FAZ97_21450"/>
<dbReference type="SUPFAM" id="SSF46785">
    <property type="entry name" value="Winged helix' DNA-binding domain"/>
    <property type="match status" value="1"/>
</dbReference>
<dbReference type="Proteomes" id="UP000434209">
    <property type="component" value="Chromosome 2"/>
</dbReference>
<dbReference type="Gene3D" id="3.40.190.290">
    <property type="match status" value="1"/>
</dbReference>
<dbReference type="GO" id="GO:0005829">
    <property type="term" value="C:cytosol"/>
    <property type="evidence" value="ECO:0007669"/>
    <property type="project" value="TreeGrafter"/>
</dbReference>
<accession>A0A7Z2G9E1</accession>
<dbReference type="Pfam" id="PF03466">
    <property type="entry name" value="LysR_substrate"/>
    <property type="match status" value="1"/>
</dbReference>
<dbReference type="InterPro" id="IPR036388">
    <property type="entry name" value="WH-like_DNA-bd_sf"/>
</dbReference>
<dbReference type="SUPFAM" id="SSF53850">
    <property type="entry name" value="Periplasmic binding protein-like II"/>
    <property type="match status" value="1"/>
</dbReference>
<dbReference type="PANTHER" id="PTHR30419:SF2">
    <property type="entry name" value="LYSR FAMILY TRANSCRIPTIONAL REGULATOR"/>
    <property type="match status" value="1"/>
</dbReference>
<evidence type="ECO:0000256" key="4">
    <source>
        <dbReference type="ARBA" id="ARBA00023163"/>
    </source>
</evidence>
<dbReference type="Gene3D" id="1.10.10.10">
    <property type="entry name" value="Winged helix-like DNA-binding domain superfamily/Winged helix DNA-binding domain"/>
    <property type="match status" value="1"/>
</dbReference>